<dbReference type="Gramene" id="ONIVA10G09350.1">
    <property type="protein sequence ID" value="ONIVA10G09350.1"/>
    <property type="gene ID" value="ONIVA10G09350"/>
</dbReference>
<reference evidence="2" key="2">
    <citation type="submission" date="2018-04" db="EMBL/GenBank/DDBJ databases">
        <title>OnivRS2 (Oryza nivara Reference Sequence Version 2).</title>
        <authorList>
            <person name="Zhang J."/>
            <person name="Kudrna D."/>
            <person name="Lee S."/>
            <person name="Talag J."/>
            <person name="Rajasekar S."/>
            <person name="Welchert J."/>
            <person name="Hsing Y.-I."/>
            <person name="Wing R.A."/>
        </authorList>
    </citation>
    <scope>NUCLEOTIDE SEQUENCE [LARGE SCALE GENOMIC DNA]</scope>
</reference>
<dbReference type="HOGENOM" id="CLU_1646498_0_0_1"/>
<dbReference type="OMA" id="HQIPYGH"/>
<evidence type="ECO:0000256" key="1">
    <source>
        <dbReference type="SAM" id="MobiDB-lite"/>
    </source>
</evidence>
<accession>A0A0E0IS35</accession>
<organism evidence="2">
    <name type="scientific">Oryza nivara</name>
    <name type="common">Indian wild rice</name>
    <name type="synonym">Oryza sativa f. spontanea</name>
    <dbReference type="NCBI Taxonomy" id="4536"/>
    <lineage>
        <taxon>Eukaryota</taxon>
        <taxon>Viridiplantae</taxon>
        <taxon>Streptophyta</taxon>
        <taxon>Embryophyta</taxon>
        <taxon>Tracheophyta</taxon>
        <taxon>Spermatophyta</taxon>
        <taxon>Magnoliopsida</taxon>
        <taxon>Liliopsida</taxon>
        <taxon>Poales</taxon>
        <taxon>Poaceae</taxon>
        <taxon>BOP clade</taxon>
        <taxon>Oryzoideae</taxon>
        <taxon>Oryzeae</taxon>
        <taxon>Oryzinae</taxon>
        <taxon>Oryza</taxon>
    </lineage>
</organism>
<feature type="region of interest" description="Disordered" evidence="1">
    <location>
        <begin position="107"/>
        <end position="161"/>
    </location>
</feature>
<sequence>MASGLNGRPDGFLRSSAWLTRCKVDASVASVGARAWQGSGVRSPPPSHFHLPILNCSPLPSLPCRRRLHQIPYGHHHSFGVFSDGGLAADLELPRPTPVEKLQPLLHPLPSPSPASSPLPAPPLFSVATTAFSDRQATRSGDHGGVEQLGAAGSASEASQR</sequence>
<proteinExistence type="predicted"/>
<name>A0A0E0IS35_ORYNI</name>
<dbReference type="EnsemblPlants" id="ONIVA10G09350.1">
    <property type="protein sequence ID" value="ONIVA10G09350.1"/>
    <property type="gene ID" value="ONIVA10G09350"/>
</dbReference>
<feature type="compositionally biased region" description="Pro residues" evidence="1">
    <location>
        <begin position="107"/>
        <end position="123"/>
    </location>
</feature>
<feature type="compositionally biased region" description="Basic and acidic residues" evidence="1">
    <location>
        <begin position="136"/>
        <end position="145"/>
    </location>
</feature>
<evidence type="ECO:0000313" key="2">
    <source>
        <dbReference type="EnsemblPlants" id="ONIVA10G09350.1"/>
    </source>
</evidence>
<protein>
    <submittedName>
        <fullName evidence="2">Uncharacterized protein</fullName>
    </submittedName>
</protein>
<keyword evidence="3" id="KW-1185">Reference proteome</keyword>
<dbReference type="AlphaFoldDB" id="A0A0E0IS35"/>
<reference evidence="2" key="1">
    <citation type="submission" date="2015-04" db="UniProtKB">
        <authorList>
            <consortium name="EnsemblPlants"/>
        </authorList>
    </citation>
    <scope>IDENTIFICATION</scope>
    <source>
        <strain evidence="2">SL10</strain>
    </source>
</reference>
<evidence type="ECO:0000313" key="3">
    <source>
        <dbReference type="Proteomes" id="UP000006591"/>
    </source>
</evidence>
<dbReference type="Proteomes" id="UP000006591">
    <property type="component" value="Chromosome 10"/>
</dbReference>